<proteinExistence type="predicted"/>
<evidence type="ECO:0000313" key="4">
    <source>
        <dbReference type="Proteomes" id="UP000014500"/>
    </source>
</evidence>
<dbReference type="PANTHER" id="PTHR13138">
    <property type="entry name" value="PROTEIN LIN1"/>
    <property type="match status" value="1"/>
</dbReference>
<feature type="domain" description="GYF" evidence="2">
    <location>
        <begin position="263"/>
        <end position="321"/>
    </location>
</feature>
<dbReference type="Gene3D" id="3.30.1490.40">
    <property type="match status" value="1"/>
</dbReference>
<evidence type="ECO:0000313" key="3">
    <source>
        <dbReference type="EnsemblMetazoa" id="SMAR012662-PA"/>
    </source>
</evidence>
<dbReference type="Proteomes" id="UP000014500">
    <property type="component" value="Unassembled WGS sequence"/>
</dbReference>
<organism evidence="3 4">
    <name type="scientific">Strigamia maritima</name>
    <name type="common">European centipede</name>
    <name type="synonym">Geophilus maritimus</name>
    <dbReference type="NCBI Taxonomy" id="126957"/>
    <lineage>
        <taxon>Eukaryota</taxon>
        <taxon>Metazoa</taxon>
        <taxon>Ecdysozoa</taxon>
        <taxon>Arthropoda</taxon>
        <taxon>Myriapoda</taxon>
        <taxon>Chilopoda</taxon>
        <taxon>Pleurostigmophora</taxon>
        <taxon>Geophilomorpha</taxon>
        <taxon>Linotaeniidae</taxon>
        <taxon>Strigamia</taxon>
    </lineage>
</organism>
<dbReference type="InterPro" id="IPR035445">
    <property type="entry name" value="GYF-like_dom_sf"/>
</dbReference>
<dbReference type="OMA" id="GENTNFY"/>
<feature type="compositionally biased region" description="Low complexity" evidence="1">
    <location>
        <begin position="150"/>
        <end position="160"/>
    </location>
</feature>
<dbReference type="PANTHER" id="PTHR13138:SF3">
    <property type="entry name" value="CD2 ANTIGEN CYTOPLASMIC TAIL-BINDING PROTEIN 2"/>
    <property type="match status" value="1"/>
</dbReference>
<evidence type="ECO:0000256" key="1">
    <source>
        <dbReference type="SAM" id="MobiDB-lite"/>
    </source>
</evidence>
<reference evidence="4" key="1">
    <citation type="submission" date="2011-05" db="EMBL/GenBank/DDBJ databases">
        <authorList>
            <person name="Richards S.R."/>
            <person name="Qu J."/>
            <person name="Jiang H."/>
            <person name="Jhangiani S.N."/>
            <person name="Agravi P."/>
            <person name="Goodspeed R."/>
            <person name="Gross S."/>
            <person name="Mandapat C."/>
            <person name="Jackson L."/>
            <person name="Mathew T."/>
            <person name="Pu L."/>
            <person name="Thornton R."/>
            <person name="Saada N."/>
            <person name="Wilczek-Boney K.B."/>
            <person name="Lee S."/>
            <person name="Kovar C."/>
            <person name="Wu Y."/>
            <person name="Scherer S.E."/>
            <person name="Worley K.C."/>
            <person name="Muzny D.M."/>
            <person name="Gibbs R."/>
        </authorList>
    </citation>
    <scope>NUCLEOTIDE SEQUENCE</scope>
    <source>
        <strain evidence="4">Brora</strain>
    </source>
</reference>
<keyword evidence="4" id="KW-1185">Reference proteome</keyword>
<dbReference type="InterPro" id="IPR039905">
    <property type="entry name" value="CD2BP2/Lin1"/>
</dbReference>
<dbReference type="EMBL" id="JH432185">
    <property type="status" value="NOT_ANNOTATED_CDS"/>
    <property type="molecule type" value="Genomic_DNA"/>
</dbReference>
<dbReference type="HOGENOM" id="CLU_062973_0_0_1"/>
<sequence>PTSNSGEIWKLTKCRSEETRTANDEEDEDTKKYEVLDYDDIEDQEEATVEFDGDIKITPFNMKEELEEGHFDTEGNYYLNKEDNVRDEWLDNIDWVKVKTQPIPRSSCENDDDEDSNDMQSNLNRKEVYHQMLELMKPTETVTRALKRLGGTSSSTSASKKWLRKPEKAKSDKTENTKTDESDREKFLRLTELADSLVQAGDVEIYSDTYEKLQFSSNEKKTEAPLLDMFSDNFDNDLQQRIDKKTMEDPSETDTNKGATVDDVMWEFKWLNEESAEVHGPHSSIEMQHWVNEGYFNDGVWVRKTKSDDCQFYTSKRIDFDLILNNSGFCQNGRLLTYSTMQLVAQFFIVVENIITVNISNTEKNRYSGGENLN</sequence>
<dbReference type="SUPFAM" id="SSF55277">
    <property type="entry name" value="GYF domain"/>
    <property type="match status" value="1"/>
</dbReference>
<dbReference type="STRING" id="126957.T1JFP8"/>
<reference evidence="3" key="2">
    <citation type="submission" date="2015-02" db="UniProtKB">
        <authorList>
            <consortium name="EnsemblMetazoa"/>
        </authorList>
    </citation>
    <scope>IDENTIFICATION</scope>
</reference>
<feature type="region of interest" description="Disordered" evidence="1">
    <location>
        <begin position="148"/>
        <end position="183"/>
    </location>
</feature>
<dbReference type="SMART" id="SM00444">
    <property type="entry name" value="GYF"/>
    <property type="match status" value="1"/>
</dbReference>
<dbReference type="EnsemblMetazoa" id="SMAR012662-RA">
    <property type="protein sequence ID" value="SMAR012662-PA"/>
    <property type="gene ID" value="SMAR012662"/>
</dbReference>
<accession>T1JFP8</accession>
<feature type="compositionally biased region" description="Basic and acidic residues" evidence="1">
    <location>
        <begin position="164"/>
        <end position="183"/>
    </location>
</feature>
<dbReference type="PROSITE" id="PS50829">
    <property type="entry name" value="GYF"/>
    <property type="match status" value="1"/>
</dbReference>
<dbReference type="AlphaFoldDB" id="T1JFP8"/>
<dbReference type="PhylomeDB" id="T1JFP8"/>
<dbReference type="InterPro" id="IPR003169">
    <property type="entry name" value="GYF"/>
</dbReference>
<name>T1JFP8_STRMM</name>
<dbReference type="Pfam" id="PF02213">
    <property type="entry name" value="GYF"/>
    <property type="match status" value="1"/>
</dbReference>
<dbReference type="GO" id="GO:0005682">
    <property type="term" value="C:U5 snRNP"/>
    <property type="evidence" value="ECO:0007669"/>
    <property type="project" value="InterPro"/>
</dbReference>
<dbReference type="FunFam" id="3.30.1490.40:FF:000005">
    <property type="entry name" value="CD2 antigen cytoplasmic tail-binding protein 2"/>
    <property type="match status" value="1"/>
</dbReference>
<protein>
    <recommendedName>
        <fullName evidence="2">GYF domain-containing protein</fullName>
    </recommendedName>
</protein>
<dbReference type="eggNOG" id="KOG2950">
    <property type="taxonomic scope" value="Eukaryota"/>
</dbReference>
<evidence type="ECO:0000259" key="2">
    <source>
        <dbReference type="PROSITE" id="PS50829"/>
    </source>
</evidence>